<protein>
    <recommendedName>
        <fullName evidence="6">Glycosyltransferase family 92 protein</fullName>
    </recommendedName>
</protein>
<comment type="subcellular location">
    <subcellularLocation>
        <location evidence="1">Membrane</location>
        <topology evidence="1">Single-pass membrane protein</topology>
    </subcellularLocation>
</comment>
<dbReference type="Pfam" id="PF13704">
    <property type="entry name" value="Glyco_tranf_2_4"/>
    <property type="match status" value="1"/>
</dbReference>
<dbReference type="GO" id="GO:0016757">
    <property type="term" value="F:glycosyltransferase activity"/>
    <property type="evidence" value="ECO:0007669"/>
    <property type="project" value="TreeGrafter"/>
</dbReference>
<proteinExistence type="predicted"/>
<reference evidence="5" key="1">
    <citation type="journal article" date="2020" name="Nature">
        <title>Giant virus diversity and host interactions through global metagenomics.</title>
        <authorList>
            <person name="Schulz F."/>
            <person name="Roux S."/>
            <person name="Paez-Espino D."/>
            <person name="Jungbluth S."/>
            <person name="Walsh D.A."/>
            <person name="Denef V.J."/>
            <person name="McMahon K.D."/>
            <person name="Konstantinidis K.T."/>
            <person name="Eloe-Fadrosh E.A."/>
            <person name="Kyrpides N.C."/>
            <person name="Woyke T."/>
        </authorList>
    </citation>
    <scope>NUCLEOTIDE SEQUENCE</scope>
    <source>
        <strain evidence="5">GVMAG-M-3300023184-182</strain>
    </source>
</reference>
<accession>A0A6C0HYP6</accession>
<dbReference type="AlphaFoldDB" id="A0A6C0HYP6"/>
<feature type="region of interest" description="Disordered" evidence="4">
    <location>
        <begin position="254"/>
        <end position="283"/>
    </location>
</feature>
<evidence type="ECO:0000256" key="1">
    <source>
        <dbReference type="ARBA" id="ARBA00004167"/>
    </source>
</evidence>
<keyword evidence="3" id="KW-1133">Transmembrane helix</keyword>
<dbReference type="GO" id="GO:0016020">
    <property type="term" value="C:membrane"/>
    <property type="evidence" value="ECO:0007669"/>
    <property type="project" value="UniProtKB-SubCell"/>
</dbReference>
<keyword evidence="2" id="KW-0812">Transmembrane</keyword>
<evidence type="ECO:0008006" key="6">
    <source>
        <dbReference type="Google" id="ProtNLM"/>
    </source>
</evidence>
<dbReference type="EMBL" id="MN740043">
    <property type="protein sequence ID" value="QHT85632.1"/>
    <property type="molecule type" value="Genomic_DNA"/>
</dbReference>
<dbReference type="GO" id="GO:0005737">
    <property type="term" value="C:cytoplasm"/>
    <property type="evidence" value="ECO:0007669"/>
    <property type="project" value="TreeGrafter"/>
</dbReference>
<name>A0A6C0HYP6_9ZZZZ</name>
<evidence type="ECO:0000313" key="5">
    <source>
        <dbReference type="EMBL" id="QHT85632.1"/>
    </source>
</evidence>
<dbReference type="InterPro" id="IPR029044">
    <property type="entry name" value="Nucleotide-diphossugar_trans"/>
</dbReference>
<dbReference type="PANTHER" id="PTHR21461:SF69">
    <property type="entry name" value="GLYCOSYLTRANSFERASE FAMILY 92 PROTEIN"/>
    <property type="match status" value="1"/>
</dbReference>
<feature type="compositionally biased region" description="Low complexity" evidence="4">
    <location>
        <begin position="267"/>
        <end position="283"/>
    </location>
</feature>
<evidence type="ECO:0000256" key="3">
    <source>
        <dbReference type="ARBA" id="ARBA00022989"/>
    </source>
</evidence>
<keyword evidence="3" id="KW-0472">Membrane</keyword>
<evidence type="ECO:0000256" key="2">
    <source>
        <dbReference type="ARBA" id="ARBA00022692"/>
    </source>
</evidence>
<evidence type="ECO:0000256" key="4">
    <source>
        <dbReference type="SAM" id="MobiDB-lite"/>
    </source>
</evidence>
<dbReference type="SUPFAM" id="SSF53448">
    <property type="entry name" value="Nucleotide-diphospho-sugar transferases"/>
    <property type="match status" value="1"/>
</dbReference>
<dbReference type="PANTHER" id="PTHR21461">
    <property type="entry name" value="GLYCOSYLTRANSFERASE FAMILY 92 PROTEIN"/>
    <property type="match status" value="1"/>
</dbReference>
<sequence length="283" mass="33210">MYNLSVCAVFKNESHILEEWLNHYIFHGVEHFYLVNDNSDDNFEEIINKYANYITLFDNDISTIEVGRQILIYEKYFRAILNESKWLAILDLDEFLYSTREINLLKVVENYNKFSQITVNFLHFGSNGHISQPDSVVGSFLKRAHIFDSRAYFSYKSIIKGESLISFEIHFHNVIGEEIYLKYEENDVPDLIINHYCIQSEDFFMKIKATRGDCDNYVQHINRVRDLDYFKGYDINDIYDDRLYNQNKCIIHLPVEPKPPSPRSVIDNSDSSTNSTTNGDNVG</sequence>
<organism evidence="5">
    <name type="scientific">viral metagenome</name>
    <dbReference type="NCBI Taxonomy" id="1070528"/>
    <lineage>
        <taxon>unclassified sequences</taxon>
        <taxon>metagenomes</taxon>
        <taxon>organismal metagenomes</taxon>
    </lineage>
</organism>